<dbReference type="STRING" id="545695.TREAZ_0988"/>
<dbReference type="AlphaFoldDB" id="F5Y894"/>
<dbReference type="KEGG" id="taz:TREAZ_0988"/>
<accession>F5Y894</accession>
<evidence type="ECO:0000313" key="2">
    <source>
        <dbReference type="EMBL" id="AEF80073.1"/>
    </source>
</evidence>
<protein>
    <submittedName>
        <fullName evidence="2">Sugar phosphate isomerase/epimerase</fullName>
    </submittedName>
</protein>
<organism evidence="2 3">
    <name type="scientific">Leadbettera azotonutricia (strain ATCC BAA-888 / DSM 13862 / ZAS-9)</name>
    <name type="common">Treponema azotonutricium</name>
    <dbReference type="NCBI Taxonomy" id="545695"/>
    <lineage>
        <taxon>Bacteria</taxon>
        <taxon>Pseudomonadati</taxon>
        <taxon>Spirochaetota</taxon>
        <taxon>Spirochaetia</taxon>
        <taxon>Spirochaetales</taxon>
        <taxon>Breznakiellaceae</taxon>
        <taxon>Leadbettera</taxon>
    </lineage>
</organism>
<reference evidence="2 3" key="2">
    <citation type="journal article" date="2011" name="ISME J.">
        <title>RNA-seq reveals cooperative metabolic interactions between two termite-gut spirochete species in co-culture.</title>
        <authorList>
            <person name="Rosenthal A.Z."/>
            <person name="Matson E.G."/>
            <person name="Eldar A."/>
            <person name="Leadbetter J.R."/>
        </authorList>
    </citation>
    <scope>NUCLEOTIDE SEQUENCE [LARGE SCALE GENOMIC DNA]</scope>
    <source>
        <strain evidence="3">ATCC BAA-888 / DSM 13862 / ZAS-9</strain>
    </source>
</reference>
<dbReference type="RefSeq" id="WP_015710997.1">
    <property type="nucleotide sequence ID" value="NC_015577.1"/>
</dbReference>
<name>F5Y894_LEAAZ</name>
<dbReference type="Proteomes" id="UP000009222">
    <property type="component" value="Chromosome"/>
</dbReference>
<dbReference type="InterPro" id="IPR036237">
    <property type="entry name" value="Xyl_isomerase-like_sf"/>
</dbReference>
<dbReference type="EMBL" id="CP001841">
    <property type="protein sequence ID" value="AEF80073.1"/>
    <property type="molecule type" value="Genomic_DNA"/>
</dbReference>
<dbReference type="Pfam" id="PF01261">
    <property type="entry name" value="AP_endonuc_2"/>
    <property type="match status" value="1"/>
</dbReference>
<keyword evidence="3" id="KW-1185">Reference proteome</keyword>
<dbReference type="HOGENOM" id="CLU_059523_1_2_12"/>
<gene>
    <name evidence="2" type="ordered locus">TREAZ_0988</name>
</gene>
<dbReference type="PANTHER" id="PTHR12110:SF41">
    <property type="entry name" value="INOSOSE DEHYDRATASE"/>
    <property type="match status" value="1"/>
</dbReference>
<sequence>MKKSLGIQMYSMRKKLAEVNDPRIVFRKIKEAGYDSVQGDPSHGMTPKQYKNALSDIGLFPLVYPAYIGGAEGGILGILQNPDFVIKGANAFEVKIVEVATILSEYRGSEDDFARFAGLMNLAARPLAKEGIKLLYHNHALEFHRFPSGKTGLDVLVNETDPELVEFCLDIHWMQAGGVDSALWIRKLSGRMSLIHYKDYGIELNVQNAGIAPKTYEAVGEGNINWGPIAEASRDANIIHYVVEQDDSNRDIYDCITSSAKYIRNTLDLID</sequence>
<dbReference type="InterPro" id="IPR050312">
    <property type="entry name" value="IolE/XylAMocC-like"/>
</dbReference>
<reference evidence="3" key="1">
    <citation type="submission" date="2009-12" db="EMBL/GenBank/DDBJ databases">
        <title>Complete sequence of Treponema azotonutricium strain ZAS-9.</title>
        <authorList>
            <person name="Tetu S.G."/>
            <person name="Matson E."/>
            <person name="Ren Q."/>
            <person name="Seshadri R."/>
            <person name="Elbourne L."/>
            <person name="Hassan K.A."/>
            <person name="Durkin A."/>
            <person name="Radune D."/>
            <person name="Mohamoud Y."/>
            <person name="Shay R."/>
            <person name="Jin S."/>
            <person name="Zhang X."/>
            <person name="Lucey K."/>
            <person name="Ballor N.R."/>
            <person name="Ottesen E."/>
            <person name="Rosenthal R."/>
            <person name="Allen A."/>
            <person name="Leadbetter J.R."/>
            <person name="Paulsen I.T."/>
        </authorList>
    </citation>
    <scope>NUCLEOTIDE SEQUENCE [LARGE SCALE GENOMIC DNA]</scope>
    <source>
        <strain evidence="3">ATCC BAA-888 / DSM 13862 / ZAS-9</strain>
    </source>
</reference>
<feature type="domain" description="Xylose isomerase-like TIM barrel" evidence="1">
    <location>
        <begin position="26"/>
        <end position="238"/>
    </location>
</feature>
<dbReference type="SUPFAM" id="SSF51658">
    <property type="entry name" value="Xylose isomerase-like"/>
    <property type="match status" value="1"/>
</dbReference>
<dbReference type="Gene3D" id="3.20.20.150">
    <property type="entry name" value="Divalent-metal-dependent TIM barrel enzymes"/>
    <property type="match status" value="1"/>
</dbReference>
<dbReference type="PANTHER" id="PTHR12110">
    <property type="entry name" value="HYDROXYPYRUVATE ISOMERASE"/>
    <property type="match status" value="1"/>
</dbReference>
<dbReference type="InParanoid" id="F5Y894"/>
<keyword evidence="2" id="KW-0413">Isomerase</keyword>
<proteinExistence type="predicted"/>
<dbReference type="OrthoDB" id="9798407at2"/>
<dbReference type="GO" id="GO:0016853">
    <property type="term" value="F:isomerase activity"/>
    <property type="evidence" value="ECO:0007669"/>
    <property type="project" value="UniProtKB-KW"/>
</dbReference>
<dbReference type="InterPro" id="IPR013022">
    <property type="entry name" value="Xyl_isomerase-like_TIM-brl"/>
</dbReference>
<evidence type="ECO:0000259" key="1">
    <source>
        <dbReference type="Pfam" id="PF01261"/>
    </source>
</evidence>
<dbReference type="eggNOG" id="COG1082">
    <property type="taxonomic scope" value="Bacteria"/>
</dbReference>
<evidence type="ECO:0000313" key="3">
    <source>
        <dbReference type="Proteomes" id="UP000009222"/>
    </source>
</evidence>